<evidence type="ECO:0000313" key="3">
    <source>
        <dbReference type="Proteomes" id="UP000003947"/>
    </source>
</evidence>
<reference evidence="2 3" key="1">
    <citation type="submission" date="2012-02" db="EMBL/GenBank/DDBJ databases">
        <title>Improved High-Quality Draft sequence of Microvirga sp. WSM3557.</title>
        <authorList>
            <consortium name="US DOE Joint Genome Institute"/>
            <person name="Lucas S."/>
            <person name="Han J."/>
            <person name="Lapidus A."/>
            <person name="Cheng J.-F."/>
            <person name="Goodwin L."/>
            <person name="Pitluck S."/>
            <person name="Peters L."/>
            <person name="Zhang X."/>
            <person name="Detter J.C."/>
            <person name="Han C."/>
            <person name="Tapia R."/>
            <person name="Land M."/>
            <person name="Hauser L."/>
            <person name="Kyrpides N."/>
            <person name="Ivanova N."/>
            <person name="Pagani I."/>
            <person name="Brau L."/>
            <person name="Yates R."/>
            <person name="O'Hara G."/>
            <person name="Rui T."/>
            <person name="Howieson J."/>
            <person name="Reeve W."/>
            <person name="Woyke T."/>
        </authorList>
    </citation>
    <scope>NUCLEOTIDE SEQUENCE [LARGE SCALE GENOMIC DNA]</scope>
    <source>
        <strain evidence="2 3">WSM3557</strain>
    </source>
</reference>
<name>I4YYX0_9HYPH</name>
<dbReference type="EMBL" id="JH660641">
    <property type="protein sequence ID" value="EIM29162.1"/>
    <property type="molecule type" value="Genomic_DNA"/>
</dbReference>
<evidence type="ECO:0000256" key="1">
    <source>
        <dbReference type="SAM" id="MobiDB-lite"/>
    </source>
</evidence>
<accession>I4YYX0</accession>
<evidence type="ECO:0000313" key="2">
    <source>
        <dbReference type="EMBL" id="EIM29162.1"/>
    </source>
</evidence>
<feature type="region of interest" description="Disordered" evidence="1">
    <location>
        <begin position="149"/>
        <end position="168"/>
    </location>
</feature>
<dbReference type="HOGENOM" id="CLU_487305_0_0_5"/>
<dbReference type="OrthoDB" id="7804473at2"/>
<evidence type="ECO:0008006" key="4">
    <source>
        <dbReference type="Google" id="ProtNLM"/>
    </source>
</evidence>
<organism evidence="2 3">
    <name type="scientific">Microvirga lotononidis</name>
    <dbReference type="NCBI Taxonomy" id="864069"/>
    <lineage>
        <taxon>Bacteria</taxon>
        <taxon>Pseudomonadati</taxon>
        <taxon>Pseudomonadota</taxon>
        <taxon>Alphaproteobacteria</taxon>
        <taxon>Hyphomicrobiales</taxon>
        <taxon>Methylobacteriaceae</taxon>
        <taxon>Microvirga</taxon>
    </lineage>
</organism>
<proteinExistence type="predicted"/>
<gene>
    <name evidence="2" type="ORF">MicloDRAFT_00016340</name>
</gene>
<dbReference type="PATRIC" id="fig|864069.3.peg.1813"/>
<dbReference type="RefSeq" id="WP_009490620.1">
    <property type="nucleotide sequence ID" value="NZ_CP141048.1"/>
</dbReference>
<dbReference type="AlphaFoldDB" id="I4YYX0"/>
<dbReference type="eggNOG" id="ENOG503356H">
    <property type="taxonomic scope" value="Bacteria"/>
</dbReference>
<sequence length="559" mass="62679">MVPPFFLISSFDEMPKHSLYGHCFQDEDLIIGDVGYDQYRITRKAEIRPGQDGSYIVVNSSDRETTIGTDHSGYYKLFLYRHREDWALSNSLIELARFAAGKNLPVTIDESHLSTFFITGPFGNQLTSLRTSVKEIRLVPSTREVVIPKSPGPGVTLRPTARTEEQGRSYSDGIREYLRVWTGRMAALLQSDMIVESELTGGQDSRAVLGLLLAGAQRAGRDLIQKVNFVTHPGAQADHAVARQIAEHFGLRFMDRDPSRRKHVRTELSEAYQKWKSLCLGVYAPIYFPGQRPVPNAVALGGAGGEGHRNFYKGRGIEDYLDRRRHSVPSSKHFNKLKQDIIEDLAFLRQGSEALVDPMIVHYRHFRDRCHGGRTPQYKNLITPLSSAILRQASSLSSPEQLDRRQVAADILINANRDLAFMPYDMSDKSFGADHLATLVDAREAIDAASTGGRTFAEEAKPEQAGDFTREKGIQKLREDFLTHYENVEKTGFFPNKYLERARRTVEEAASNGSFVHAVEACAVSHVILAGELSSLSHKELQGSSSWQTWKNALVGRIR</sequence>
<dbReference type="Proteomes" id="UP000003947">
    <property type="component" value="Unassembled WGS sequence"/>
</dbReference>
<protein>
    <recommendedName>
        <fullName evidence="4">Asparagine synthase (Glutamine-hydrolyzing)</fullName>
    </recommendedName>
</protein>
<dbReference type="STRING" id="864069.MicloDRAFT_00016340"/>
<keyword evidence="3" id="KW-1185">Reference proteome</keyword>